<sequence length="227" mass="25083">MTRKPFARGNPLALAVLTLLYERPMHPYQMSQTLQQRGKQESVRLNFGSLYSVVDSLVRQGLIEPTGTEQDGNRPARTVYALTASGVTEVLGWLRQLISEPVKEFPQFMAALSFMPLLAPDECVGLLRARATAVRGRIADIDASVTEAARFLPELFVIETKYELAMARAELDYTTALADQIETGAIGGGDFWRRLHELRADYPDGRLPPAVFDSFIAEMGVPGPPTN</sequence>
<dbReference type="Proteomes" id="UP000535543">
    <property type="component" value="Unassembled WGS sequence"/>
</dbReference>
<reference evidence="2 3" key="2">
    <citation type="submission" date="2020-06" db="EMBL/GenBank/DDBJ databases">
        <title>Antribacter stalactiti gen. nov., sp. nov., a new member of the family Nacardiaceae isolated from a cave.</title>
        <authorList>
            <person name="Kim I.S."/>
        </authorList>
    </citation>
    <scope>NUCLEOTIDE SEQUENCE [LARGE SCALE GENOMIC DNA]</scope>
    <source>
        <strain evidence="2 3">YC2-7</strain>
    </source>
</reference>
<organism evidence="2 3">
    <name type="scientific">Antrihabitans stalactiti</name>
    <dbReference type="NCBI Taxonomy" id="2584121"/>
    <lineage>
        <taxon>Bacteria</taxon>
        <taxon>Bacillati</taxon>
        <taxon>Actinomycetota</taxon>
        <taxon>Actinomycetes</taxon>
        <taxon>Mycobacteriales</taxon>
        <taxon>Nocardiaceae</taxon>
        <taxon>Antrihabitans</taxon>
    </lineage>
</organism>
<dbReference type="InterPro" id="IPR052509">
    <property type="entry name" value="Metal_resp_DNA-bind_regulator"/>
</dbReference>
<comment type="caution">
    <text evidence="2">The sequence shown here is derived from an EMBL/GenBank/DDBJ whole genome shotgun (WGS) entry which is preliminary data.</text>
</comment>
<reference evidence="2 3" key="1">
    <citation type="submission" date="2019-05" db="EMBL/GenBank/DDBJ databases">
        <authorList>
            <person name="Lee S.D."/>
        </authorList>
    </citation>
    <scope>NUCLEOTIDE SEQUENCE [LARGE SCALE GENOMIC DNA]</scope>
    <source>
        <strain evidence="2 3">YC2-7</strain>
    </source>
</reference>
<gene>
    <name evidence="2" type="ORF">FGL95_14485</name>
</gene>
<feature type="domain" description="Transcription regulator PadR N-terminal" evidence="1">
    <location>
        <begin position="16"/>
        <end position="89"/>
    </location>
</feature>
<dbReference type="Gene3D" id="1.10.10.10">
    <property type="entry name" value="Winged helix-like DNA-binding domain superfamily/Winged helix DNA-binding domain"/>
    <property type="match status" value="1"/>
</dbReference>
<dbReference type="InterPro" id="IPR005149">
    <property type="entry name" value="Tscrpt_reg_PadR_N"/>
</dbReference>
<dbReference type="PANTHER" id="PTHR33169">
    <property type="entry name" value="PADR-FAMILY TRANSCRIPTIONAL REGULATOR"/>
    <property type="match status" value="1"/>
</dbReference>
<dbReference type="RefSeq" id="WP_169587914.1">
    <property type="nucleotide sequence ID" value="NZ_VCQU01000004.1"/>
</dbReference>
<dbReference type="InterPro" id="IPR036390">
    <property type="entry name" value="WH_DNA-bd_sf"/>
</dbReference>
<evidence type="ECO:0000313" key="2">
    <source>
        <dbReference type="EMBL" id="NMN96244.1"/>
    </source>
</evidence>
<dbReference type="Pfam" id="PF03551">
    <property type="entry name" value="PadR"/>
    <property type="match status" value="1"/>
</dbReference>
<dbReference type="InterPro" id="IPR036388">
    <property type="entry name" value="WH-like_DNA-bd_sf"/>
</dbReference>
<protein>
    <submittedName>
        <fullName evidence="2">PadR family transcriptional regulator</fullName>
    </submittedName>
</protein>
<evidence type="ECO:0000259" key="1">
    <source>
        <dbReference type="Pfam" id="PF03551"/>
    </source>
</evidence>
<proteinExistence type="predicted"/>
<keyword evidence="3" id="KW-1185">Reference proteome</keyword>
<dbReference type="PANTHER" id="PTHR33169:SF27">
    <property type="entry name" value="TRANSCRIPTIONAL REGULATOR PADR FAMILY PROTEIN"/>
    <property type="match status" value="1"/>
</dbReference>
<name>A0A848KGM5_9NOCA</name>
<dbReference type="SUPFAM" id="SSF46785">
    <property type="entry name" value="Winged helix' DNA-binding domain"/>
    <property type="match status" value="1"/>
</dbReference>
<accession>A0A848KGM5</accession>
<evidence type="ECO:0000313" key="3">
    <source>
        <dbReference type="Proteomes" id="UP000535543"/>
    </source>
</evidence>
<dbReference type="EMBL" id="VCQU01000004">
    <property type="protein sequence ID" value="NMN96244.1"/>
    <property type="molecule type" value="Genomic_DNA"/>
</dbReference>
<dbReference type="AlphaFoldDB" id="A0A848KGM5"/>